<evidence type="ECO:0000313" key="2">
    <source>
        <dbReference type="Proteomes" id="UP001314681"/>
    </source>
</evidence>
<organism evidence="1 2">
    <name type="scientific">Diplocloster modestus</name>
    <dbReference type="NCBI Taxonomy" id="2850322"/>
    <lineage>
        <taxon>Bacteria</taxon>
        <taxon>Bacillati</taxon>
        <taxon>Bacillota</taxon>
        <taxon>Clostridia</taxon>
        <taxon>Lachnospirales</taxon>
        <taxon>Lachnospiraceae</taxon>
        <taxon>Diplocloster</taxon>
    </lineage>
</organism>
<dbReference type="Proteomes" id="UP001314681">
    <property type="component" value="Unassembled WGS sequence"/>
</dbReference>
<dbReference type="RefSeq" id="WP_158350133.1">
    <property type="nucleotide sequence ID" value="NZ_JAHQCX010000004.1"/>
</dbReference>
<proteinExistence type="predicted"/>
<accession>A0ABS6K5Y3</accession>
<name>A0ABS6K5Y3_9FIRM</name>
<keyword evidence="2" id="KW-1185">Reference proteome</keyword>
<protein>
    <submittedName>
        <fullName evidence="1">Uncharacterized protein</fullName>
    </submittedName>
</protein>
<gene>
    <name evidence="1" type="ORF">KTH90_07930</name>
</gene>
<sequence>MRIRKEYSEMFRREYEIEDTVCIVNTKQAGMYIKRNIPLVDLFWSRDTLVFVFNREDTKEAYELWCRHELY</sequence>
<dbReference type="EMBL" id="JAHQCX010000004">
    <property type="protein sequence ID" value="MBU9725941.1"/>
    <property type="molecule type" value="Genomic_DNA"/>
</dbReference>
<evidence type="ECO:0000313" key="1">
    <source>
        <dbReference type="EMBL" id="MBU9725941.1"/>
    </source>
</evidence>
<reference evidence="1 2" key="1">
    <citation type="submission" date="2021-06" db="EMBL/GenBank/DDBJ databases">
        <title>Description of novel taxa of the family Lachnospiraceae.</title>
        <authorList>
            <person name="Chaplin A.V."/>
            <person name="Sokolova S.R."/>
            <person name="Pikina A.P."/>
            <person name="Korzhanova M."/>
            <person name="Belova V."/>
            <person name="Korostin D."/>
            <person name="Efimov B.A."/>
        </authorList>
    </citation>
    <scope>NUCLEOTIDE SEQUENCE [LARGE SCALE GENOMIC DNA]</scope>
    <source>
        <strain evidence="1 2">ASD4241</strain>
    </source>
</reference>
<comment type="caution">
    <text evidence="1">The sequence shown here is derived from an EMBL/GenBank/DDBJ whole genome shotgun (WGS) entry which is preliminary data.</text>
</comment>